<dbReference type="GO" id="GO:0004519">
    <property type="term" value="F:endonuclease activity"/>
    <property type="evidence" value="ECO:0007669"/>
    <property type="project" value="InterPro"/>
</dbReference>
<dbReference type="GO" id="GO:0043571">
    <property type="term" value="P:maintenance of CRISPR repeat elements"/>
    <property type="evidence" value="ECO:0007669"/>
    <property type="project" value="InterPro"/>
</dbReference>
<dbReference type="OrthoDB" id="5621871at2"/>
<comment type="caution">
    <text evidence="2">The sequence shown here is derived from an EMBL/GenBank/DDBJ whole genome shotgun (WGS) entry which is preliminary data.</text>
</comment>
<dbReference type="Pfam" id="PF09704">
    <property type="entry name" value="Cas_Cas5d"/>
    <property type="match status" value="1"/>
</dbReference>
<name>A0A396RPU3_9SPHN</name>
<dbReference type="NCBIfam" id="TIGR02593">
    <property type="entry name" value="CRISPR_cas5"/>
    <property type="match status" value="1"/>
</dbReference>
<evidence type="ECO:0000313" key="3">
    <source>
        <dbReference type="Proteomes" id="UP000266693"/>
    </source>
</evidence>
<dbReference type="InterPro" id="IPR010155">
    <property type="entry name" value="CRISPR-assoc_prot_Cas5d"/>
</dbReference>
<organism evidence="2 3">
    <name type="scientific">Sphingomonas gilva</name>
    <dbReference type="NCBI Taxonomy" id="2305907"/>
    <lineage>
        <taxon>Bacteria</taxon>
        <taxon>Pseudomonadati</taxon>
        <taxon>Pseudomonadota</taxon>
        <taxon>Alphaproteobacteria</taxon>
        <taxon>Sphingomonadales</taxon>
        <taxon>Sphingomonadaceae</taxon>
        <taxon>Sphingomonas</taxon>
    </lineage>
</organism>
<dbReference type="AlphaFoldDB" id="A0A396RPU3"/>
<protein>
    <submittedName>
        <fullName evidence="2">Type I-C CRISPR-associated protein Cas5</fullName>
    </submittedName>
</protein>
<accession>A0A396RPU3</accession>
<evidence type="ECO:0000313" key="2">
    <source>
        <dbReference type="EMBL" id="RHW17876.1"/>
    </source>
</evidence>
<gene>
    <name evidence="2" type="primary">cas5c</name>
    <name evidence="2" type="ORF">D1610_05000</name>
</gene>
<keyword evidence="3" id="KW-1185">Reference proteome</keyword>
<reference evidence="2 3" key="1">
    <citation type="submission" date="2018-08" db="EMBL/GenBank/DDBJ databases">
        <title>The multiple taxonomic identification of Sphingomonas gilva.</title>
        <authorList>
            <person name="Zhu D."/>
            <person name="Zheng S."/>
        </authorList>
    </citation>
    <scope>NUCLEOTIDE SEQUENCE [LARGE SCALE GENOMIC DNA]</scope>
    <source>
        <strain evidence="2 3">ZDH117</strain>
    </source>
</reference>
<dbReference type="Proteomes" id="UP000266693">
    <property type="component" value="Unassembled WGS sequence"/>
</dbReference>
<dbReference type="NCBIfam" id="TIGR01876">
    <property type="entry name" value="cas_Cas5d"/>
    <property type="match status" value="1"/>
</dbReference>
<keyword evidence="1" id="KW-0051">Antiviral defense</keyword>
<sequence>MAFRLLISGPKACFPRPEFRFARISYDVMTPVAAKGVLEAIHLKPSINWIVQRIRPLMPIRMTDVAAVSRREAKELGGLDHMNVDGRILVDVAYLIEARFELTALARDDETTAAHSAMFQRRCKRGGYIPPFLGMPGFSSTIRLLERDEGLPISVGIPDELDLGWMIYDVAPVEGGTPRFFRAEIKNGVLDVPPAHSPDIRA</sequence>
<dbReference type="Gene3D" id="3.30.70.2660">
    <property type="match status" value="1"/>
</dbReference>
<dbReference type="EMBL" id="QWLV01000002">
    <property type="protein sequence ID" value="RHW17876.1"/>
    <property type="molecule type" value="Genomic_DNA"/>
</dbReference>
<dbReference type="GO" id="GO:0051607">
    <property type="term" value="P:defense response to virus"/>
    <property type="evidence" value="ECO:0007669"/>
    <property type="project" value="UniProtKB-KW"/>
</dbReference>
<dbReference type="InterPro" id="IPR021124">
    <property type="entry name" value="CRISPR-assoc_prot_Cas5"/>
</dbReference>
<proteinExistence type="predicted"/>
<dbReference type="RefSeq" id="WP_118863068.1">
    <property type="nucleotide sequence ID" value="NZ_QWLV01000002.1"/>
</dbReference>
<evidence type="ECO:0000256" key="1">
    <source>
        <dbReference type="ARBA" id="ARBA00023118"/>
    </source>
</evidence>
<dbReference type="InterPro" id="IPR013422">
    <property type="entry name" value="CRISPR-assoc_prot_Cas5_N"/>
</dbReference>